<proteinExistence type="predicted"/>
<dbReference type="InterPro" id="IPR038626">
    <property type="entry name" value="Rof-like_sf"/>
</dbReference>
<gene>
    <name evidence="1" type="ORF">BXP70_13440</name>
</gene>
<dbReference type="OrthoDB" id="5344363at2"/>
<accession>A0A243WE77</accession>
<comment type="caution">
    <text evidence="1">The sequence shown here is derived from an EMBL/GenBank/DDBJ whole genome shotgun (WGS) entry which is preliminary data.</text>
</comment>
<evidence type="ECO:0008006" key="3">
    <source>
        <dbReference type="Google" id="ProtNLM"/>
    </source>
</evidence>
<evidence type="ECO:0000313" key="2">
    <source>
        <dbReference type="Proteomes" id="UP000194873"/>
    </source>
</evidence>
<evidence type="ECO:0000313" key="1">
    <source>
        <dbReference type="EMBL" id="OUJ73412.1"/>
    </source>
</evidence>
<dbReference type="InterPro" id="IPR023534">
    <property type="entry name" value="Rof/RNase_P-like"/>
</dbReference>
<keyword evidence="2" id="KW-1185">Reference proteome</keyword>
<dbReference type="Proteomes" id="UP000194873">
    <property type="component" value="Unassembled WGS sequence"/>
</dbReference>
<dbReference type="SUPFAM" id="SSF101744">
    <property type="entry name" value="Rof/RNase P subunit-like"/>
    <property type="match status" value="1"/>
</dbReference>
<dbReference type="AlphaFoldDB" id="A0A243WE77"/>
<organism evidence="1 2">
    <name type="scientific">Hymenobacter crusticola</name>
    <dbReference type="NCBI Taxonomy" id="1770526"/>
    <lineage>
        <taxon>Bacteria</taxon>
        <taxon>Pseudomonadati</taxon>
        <taxon>Bacteroidota</taxon>
        <taxon>Cytophagia</taxon>
        <taxon>Cytophagales</taxon>
        <taxon>Hymenobacteraceae</taxon>
        <taxon>Hymenobacter</taxon>
    </lineage>
</organism>
<dbReference type="RefSeq" id="WP_086594603.1">
    <property type="nucleotide sequence ID" value="NZ_MTSE01000006.1"/>
</dbReference>
<sequence length="81" mass="9370">MSTYTPISCSFYDELEALATKHQPCTLVYRTERDSPPITYQGVIADLFIKDKVEYLRLSDGFELRLDALLAVDNKELRDYC</sequence>
<reference evidence="1 2" key="1">
    <citation type="submission" date="2017-01" db="EMBL/GenBank/DDBJ databases">
        <title>A new Hymenobacter.</title>
        <authorList>
            <person name="Liang Y."/>
            <person name="Feng F."/>
        </authorList>
    </citation>
    <scope>NUCLEOTIDE SEQUENCE [LARGE SCALE GENOMIC DNA]</scope>
    <source>
        <strain evidence="1">MIMBbqt21</strain>
    </source>
</reference>
<dbReference type="EMBL" id="MTSE01000006">
    <property type="protein sequence ID" value="OUJ73412.1"/>
    <property type="molecule type" value="Genomic_DNA"/>
</dbReference>
<name>A0A243WE77_9BACT</name>
<dbReference type="Gene3D" id="2.30.30.400">
    <property type="entry name" value="Rof-like"/>
    <property type="match status" value="1"/>
</dbReference>
<protein>
    <recommendedName>
        <fullName evidence="3">Rho-binding antiterminator</fullName>
    </recommendedName>
</protein>